<reference evidence="1" key="1">
    <citation type="submission" date="2022-12" db="EMBL/GenBank/DDBJ databases">
        <authorList>
            <person name="Krivoruchko A.V."/>
            <person name="Elkin A."/>
        </authorList>
    </citation>
    <scope>NUCLEOTIDE SEQUENCE</scope>
    <source>
        <strain evidence="1">IEGM 1391</strain>
    </source>
</reference>
<proteinExistence type="predicted"/>
<dbReference type="RefSeq" id="WP_269603043.1">
    <property type="nucleotide sequence ID" value="NZ_JAPWIJ010000003.1"/>
</dbReference>
<dbReference type="Proteomes" id="UP001081071">
    <property type="component" value="Unassembled WGS sequence"/>
</dbReference>
<evidence type="ECO:0000313" key="1">
    <source>
        <dbReference type="EMBL" id="MCZ4518349.1"/>
    </source>
</evidence>
<gene>
    <name evidence="1" type="ORF">O4220_07440</name>
</gene>
<protein>
    <recommendedName>
        <fullName evidence="3">Uridine kinase</fullName>
    </recommendedName>
</protein>
<accession>A0ABT4MBM3</accession>
<keyword evidence="2" id="KW-1185">Reference proteome</keyword>
<dbReference type="EMBL" id="JAPWIJ010000003">
    <property type="protein sequence ID" value="MCZ4518349.1"/>
    <property type="molecule type" value="Genomic_DNA"/>
</dbReference>
<dbReference type="Gene3D" id="3.40.50.300">
    <property type="entry name" value="P-loop containing nucleotide triphosphate hydrolases"/>
    <property type="match status" value="1"/>
</dbReference>
<evidence type="ECO:0000313" key="2">
    <source>
        <dbReference type="Proteomes" id="UP001081071"/>
    </source>
</evidence>
<evidence type="ECO:0008006" key="3">
    <source>
        <dbReference type="Google" id="ProtNLM"/>
    </source>
</evidence>
<sequence length="220" mass="24621">MDRPGKMVGVGQPVPIFPDLLVESIVESCPAGTRTIVVVDGADAAQPVEFASRTAEHARSGGRSATVIDLHDYIRPASIRFEYSRHDELSYRTLWFDYDAVSREVIAPLRPGGRGHFLPRLWDEATDRSARARSVPAAPNEIVLIAGPMLLGRGLDVDLSVHLRLSETALRRKTDPAEEWTCEPLLTYYNSLDRSDRSAGRPDFLVRWDHPDRPALERRP</sequence>
<comment type="caution">
    <text evidence="1">The sequence shown here is derived from an EMBL/GenBank/DDBJ whole genome shotgun (WGS) entry which is preliminary data.</text>
</comment>
<name>A0ABT4MBM3_9NOCA</name>
<dbReference type="InterPro" id="IPR027417">
    <property type="entry name" value="P-loop_NTPase"/>
</dbReference>
<organism evidence="1 2">
    <name type="scientific">Rhodococcus ruber</name>
    <dbReference type="NCBI Taxonomy" id="1830"/>
    <lineage>
        <taxon>Bacteria</taxon>
        <taxon>Bacillati</taxon>
        <taxon>Actinomycetota</taxon>
        <taxon>Actinomycetes</taxon>
        <taxon>Mycobacteriales</taxon>
        <taxon>Nocardiaceae</taxon>
        <taxon>Rhodococcus</taxon>
    </lineage>
</organism>